<evidence type="ECO:0000256" key="3">
    <source>
        <dbReference type="ARBA" id="ARBA00022692"/>
    </source>
</evidence>
<feature type="transmembrane region" description="Helical" evidence="6">
    <location>
        <begin position="261"/>
        <end position="285"/>
    </location>
</feature>
<dbReference type="InterPro" id="IPR002048">
    <property type="entry name" value="EF_hand_dom"/>
</dbReference>
<dbReference type="RefSeq" id="XP_022252385.1">
    <property type="nucleotide sequence ID" value="XM_022396677.1"/>
</dbReference>
<protein>
    <submittedName>
        <fullName evidence="10">Zinc transporter ZIP10-like</fullName>
    </submittedName>
</protein>
<dbReference type="PANTHER" id="PTHR12191">
    <property type="entry name" value="SOLUTE CARRIER FAMILY 39"/>
    <property type="match status" value="1"/>
</dbReference>
<evidence type="ECO:0000256" key="6">
    <source>
        <dbReference type="SAM" id="Phobius"/>
    </source>
</evidence>
<feature type="transmembrane region" description="Helical" evidence="6">
    <location>
        <begin position="641"/>
        <end position="659"/>
    </location>
</feature>
<keyword evidence="3 6" id="KW-0812">Transmembrane</keyword>
<keyword evidence="9" id="KW-1185">Reference proteome</keyword>
<feature type="transmembrane region" description="Helical" evidence="6">
    <location>
        <begin position="680"/>
        <end position="700"/>
    </location>
</feature>
<dbReference type="Pfam" id="PF02535">
    <property type="entry name" value="Zip"/>
    <property type="match status" value="1"/>
</dbReference>
<proteinExistence type="inferred from homology"/>
<evidence type="ECO:0000313" key="9">
    <source>
        <dbReference type="Proteomes" id="UP000694941"/>
    </source>
</evidence>
<feature type="domain" description="EF-hand" evidence="8">
    <location>
        <begin position="75"/>
        <end position="94"/>
    </location>
</feature>
<accession>A0ABM1T929</accession>
<evidence type="ECO:0000256" key="4">
    <source>
        <dbReference type="ARBA" id="ARBA00022989"/>
    </source>
</evidence>
<name>A0ABM1T929_LIMPO</name>
<evidence type="ECO:0000256" key="1">
    <source>
        <dbReference type="ARBA" id="ARBA00004141"/>
    </source>
</evidence>
<feature type="transmembrane region" description="Helical" evidence="6">
    <location>
        <begin position="615"/>
        <end position="635"/>
    </location>
</feature>
<dbReference type="Proteomes" id="UP000694941">
    <property type="component" value="Unplaced"/>
</dbReference>
<gene>
    <name evidence="10" type="primary">LOC106468344</name>
</gene>
<comment type="subcellular location">
    <subcellularLocation>
        <location evidence="1">Membrane</location>
        <topology evidence="1">Multi-pass membrane protein</topology>
    </subcellularLocation>
</comment>
<organism evidence="9 10">
    <name type="scientific">Limulus polyphemus</name>
    <name type="common">Atlantic horseshoe crab</name>
    <dbReference type="NCBI Taxonomy" id="6850"/>
    <lineage>
        <taxon>Eukaryota</taxon>
        <taxon>Metazoa</taxon>
        <taxon>Ecdysozoa</taxon>
        <taxon>Arthropoda</taxon>
        <taxon>Chelicerata</taxon>
        <taxon>Merostomata</taxon>
        <taxon>Xiphosura</taxon>
        <taxon>Limulidae</taxon>
        <taxon>Limulus</taxon>
    </lineage>
</organism>
<dbReference type="InterPro" id="IPR050799">
    <property type="entry name" value="ZIP_Transporter"/>
</dbReference>
<feature type="transmembrane region" description="Helical" evidence="6">
    <location>
        <begin position="297"/>
        <end position="319"/>
    </location>
</feature>
<evidence type="ECO:0000259" key="8">
    <source>
        <dbReference type="PROSITE" id="PS50222"/>
    </source>
</evidence>
<keyword evidence="4 6" id="KW-1133">Transmembrane helix</keyword>
<feature type="transmembrane region" description="Helical" evidence="6">
    <location>
        <begin position="339"/>
        <end position="360"/>
    </location>
</feature>
<dbReference type="PROSITE" id="PS50222">
    <property type="entry name" value="EF_HAND_2"/>
    <property type="match status" value="1"/>
</dbReference>
<dbReference type="GeneID" id="106468344"/>
<dbReference type="PANTHER" id="PTHR12191:SF37">
    <property type="entry name" value="ZINC TRANSPORTER FOI"/>
    <property type="match status" value="1"/>
</dbReference>
<dbReference type="InterPro" id="IPR003689">
    <property type="entry name" value="ZIP"/>
</dbReference>
<evidence type="ECO:0000256" key="5">
    <source>
        <dbReference type="ARBA" id="ARBA00023136"/>
    </source>
</evidence>
<keyword evidence="7" id="KW-0732">Signal</keyword>
<sequence length="709" mass="80307">MRSRITELICVCLLVSCLTCNALGSEDRYYQPLHYHHRQRQSRSLVEEHGDHPSAVEKKFDHHIYVQKLFDKYGKNGVITFKEFKQLLDNLGIGKVLIDHNLEPHFDDQMRFHKTVENNHHEYVLIKKQKISYGHEREHDDKENANLSRTITEGHSPLHSHEFEELVDNKTDETDVSDHHQPSWVVGGRCLTTSELLSTFDLQPEEKITPADFLNFCPAIIYELNQEHCKKLPIYNSHVPVHHDHEKEDVETIHNHLSSSVWGYASIAVITISLCGLLSVAVIPVMHKWFYHALLQFLVGLAVGSLSGDALLHLLPHAMAGDHIHSHVEEHHKSEESILIWRGLIALIGIYILFIAEKLLNMFTGYCQRKRSSKGAQLPNLLVVFRKIDRERCRAVGEKLSHHRQSSYDYTADPAALKDLEKLQTYQEDGKEKEDKSCCEQLTRKDSFNRCDDNSFTVDPCEAIHETSNCDTSGAIEKKKVEKRNSLTPLDDNCHVMMEKNIIPAEEECHRETLVFRHDSTDHSYVVTMTDHHHHQGMHGHNHDIPSSVSAVAWMVIMGDGLHNFCDGMAIGAAFSSGISSGLSTTIAVFCHELPHELGDFAMLLKAGMSVRQALFYNGISSFLCFFGMVIGLAIGKISTASMWIFAAAAGMFLYIALVDMLPELSVSPNQLKNSSRNQLIIQLFGISFGITIMLVIALYEHDLMQVIS</sequence>
<feature type="chain" id="PRO_5045310059" evidence="7">
    <location>
        <begin position="25"/>
        <end position="709"/>
    </location>
</feature>
<feature type="signal peptide" evidence="7">
    <location>
        <begin position="1"/>
        <end position="24"/>
    </location>
</feature>
<evidence type="ECO:0000256" key="7">
    <source>
        <dbReference type="SAM" id="SignalP"/>
    </source>
</evidence>
<evidence type="ECO:0000256" key="2">
    <source>
        <dbReference type="ARBA" id="ARBA00006939"/>
    </source>
</evidence>
<comment type="similarity">
    <text evidence="2">Belongs to the ZIP transporter (TC 2.A.5) family.</text>
</comment>
<evidence type="ECO:0000313" key="10">
    <source>
        <dbReference type="RefSeq" id="XP_022252385.1"/>
    </source>
</evidence>
<reference evidence="10" key="1">
    <citation type="submission" date="2025-08" db="UniProtKB">
        <authorList>
            <consortium name="RefSeq"/>
        </authorList>
    </citation>
    <scope>IDENTIFICATION</scope>
    <source>
        <tissue evidence="10">Muscle</tissue>
    </source>
</reference>
<keyword evidence="5 6" id="KW-0472">Membrane</keyword>